<dbReference type="EMBL" id="SLWV01000004">
    <property type="protein sequence ID" value="TCO78697.1"/>
    <property type="molecule type" value="Genomic_DNA"/>
</dbReference>
<proteinExistence type="predicted"/>
<evidence type="ECO:0000256" key="1">
    <source>
        <dbReference type="SAM" id="SignalP"/>
    </source>
</evidence>
<protein>
    <submittedName>
        <fullName evidence="2">YhcN/YlaJ family sporulation lipoprotein</fullName>
    </submittedName>
</protein>
<feature type="chain" id="PRO_5038884052" evidence="1">
    <location>
        <begin position="25"/>
        <end position="192"/>
    </location>
</feature>
<gene>
    <name evidence="2" type="ORF">EV214_10481</name>
</gene>
<keyword evidence="1" id="KW-0732">Signal</keyword>
<keyword evidence="3" id="KW-1185">Reference proteome</keyword>
<evidence type="ECO:0000313" key="3">
    <source>
        <dbReference type="Proteomes" id="UP000294919"/>
    </source>
</evidence>
<dbReference type="InterPro" id="IPR019076">
    <property type="entry name" value="Spore_lipoprot_YhcN/YlaJ-like"/>
</dbReference>
<organism evidence="2 3">
    <name type="scientific">Marinisporobacter balticus</name>
    <dbReference type="NCBI Taxonomy" id="2018667"/>
    <lineage>
        <taxon>Bacteria</taxon>
        <taxon>Bacillati</taxon>
        <taxon>Bacillota</taxon>
        <taxon>Clostridia</taxon>
        <taxon>Peptostreptococcales</taxon>
        <taxon>Thermotaleaceae</taxon>
        <taxon>Marinisporobacter</taxon>
    </lineage>
</organism>
<reference evidence="2 3" key="1">
    <citation type="submission" date="2019-03" db="EMBL/GenBank/DDBJ databases">
        <title>Genomic Encyclopedia of Type Strains, Phase IV (KMG-IV): sequencing the most valuable type-strain genomes for metagenomic binning, comparative biology and taxonomic classification.</title>
        <authorList>
            <person name="Goeker M."/>
        </authorList>
    </citation>
    <scope>NUCLEOTIDE SEQUENCE [LARGE SCALE GENOMIC DNA]</scope>
    <source>
        <strain evidence="2 3">DSM 102940</strain>
    </source>
</reference>
<accession>A0A4R2L0J1</accession>
<dbReference type="Pfam" id="PF09580">
    <property type="entry name" value="Spore_YhcN_YlaJ"/>
    <property type="match status" value="1"/>
</dbReference>
<comment type="caution">
    <text evidence="2">The sequence shown here is derived from an EMBL/GenBank/DDBJ whole genome shotgun (WGS) entry which is preliminary data.</text>
</comment>
<dbReference type="AlphaFoldDB" id="A0A4R2L0J1"/>
<dbReference type="Proteomes" id="UP000294919">
    <property type="component" value="Unassembled WGS sequence"/>
</dbReference>
<evidence type="ECO:0000313" key="2">
    <source>
        <dbReference type="EMBL" id="TCO78697.1"/>
    </source>
</evidence>
<keyword evidence="2" id="KW-0449">Lipoprotein</keyword>
<dbReference type="RefSeq" id="WP_165916236.1">
    <property type="nucleotide sequence ID" value="NZ_SLWV01000004.1"/>
</dbReference>
<name>A0A4R2L0J1_9FIRM</name>
<sequence>MKKKIKQISIVVTFLIFASFLAIGCAPAQKPVPRQNDYNPNDTNIDMYDKQITQREGNNYGLNGTREDLYNNQNVPDGYEDQNLTYDNTPNNLGNNLVLEREIEKISGVKDAVVVVDNTTAYVGIETDAAKNMNTKAMQTNVANMIKDRMPNIKTVSITTERDRVEKLRGYTRDITSGKPVRDFIDRIRDLF</sequence>
<dbReference type="PROSITE" id="PS51257">
    <property type="entry name" value="PROKAR_LIPOPROTEIN"/>
    <property type="match status" value="1"/>
</dbReference>
<feature type="signal peptide" evidence="1">
    <location>
        <begin position="1"/>
        <end position="24"/>
    </location>
</feature>